<accession>A0A0R0CM20</accession>
<feature type="region of interest" description="Disordered" evidence="1">
    <location>
        <begin position="160"/>
        <end position="194"/>
    </location>
</feature>
<dbReference type="NCBIfam" id="NF033510">
    <property type="entry name" value="Ca_tandemer"/>
    <property type="match status" value="3"/>
</dbReference>
<evidence type="ECO:0000256" key="1">
    <source>
        <dbReference type="SAM" id="MobiDB-lite"/>
    </source>
</evidence>
<dbReference type="Pfam" id="PF19077">
    <property type="entry name" value="Big_13"/>
    <property type="match status" value="3"/>
</dbReference>
<dbReference type="RefSeq" id="WP_057628700.1">
    <property type="nucleotide sequence ID" value="NZ_LDJJ01000033.1"/>
</dbReference>
<comment type="caution">
    <text evidence="3">The sequence shown here is derived from an EMBL/GenBank/DDBJ whole genome shotgun (WGS) entry which is preliminary data.</text>
</comment>
<dbReference type="AlphaFoldDB" id="A0A0R0CM20"/>
<dbReference type="EMBL" id="LDJJ01000033">
    <property type="protein sequence ID" value="KRG67330.1"/>
    <property type="molecule type" value="Genomic_DNA"/>
</dbReference>
<dbReference type="PATRIC" id="fig|405446.3.peg.1649"/>
<evidence type="ECO:0000313" key="3">
    <source>
        <dbReference type="EMBL" id="KRG67330.1"/>
    </source>
</evidence>
<name>A0A0R0CM20_9GAMM</name>
<gene>
    <name evidence="3" type="ORF">ABB27_10785</name>
</gene>
<proteinExistence type="predicted"/>
<sequence length="313" mass="32471">MQVGEDGTWSFTPEAPLSEGEHVFEVVITDPAGNASKPSDEYVVIVDTTPPDNNGVGSIDDDQGSITGPVDNGGVTDDSQPTLSGKGDAGDTVTIIDNGKVVGEVQVGDDGTWTFTPEDPLEEGEHSFEVVVTDPTGNSSGPSDEFVIIVDTTPPTNGGIESIIDDQGAVTGPVKNGETTDDTKPTLSGKGDAGDTVTISDNGTVIGEVLVGEDGTWSFTPEQPLDQGEHAFEVVMTDPAGNSSGPSDEYVITINSDVPNTPVIETVYDDQGDQKGFLNPGDVTDDNKPVFSGTADPNTTVIIKDTRRCNPVG</sequence>
<feature type="domain" description="Bacterial Ig-like" evidence="2">
    <location>
        <begin position="167"/>
        <end position="248"/>
    </location>
</feature>
<feature type="region of interest" description="Disordered" evidence="1">
    <location>
        <begin position="49"/>
        <end position="91"/>
    </location>
</feature>
<dbReference type="Proteomes" id="UP000051863">
    <property type="component" value="Unassembled WGS sequence"/>
</dbReference>
<reference evidence="3 4" key="1">
    <citation type="submission" date="2015-05" db="EMBL/GenBank/DDBJ databases">
        <title>Genome sequencing and analysis of members of genus Stenotrophomonas.</title>
        <authorList>
            <person name="Patil P.P."/>
            <person name="Midha S."/>
            <person name="Patil P.B."/>
        </authorList>
    </citation>
    <scope>NUCLEOTIDE SEQUENCE [LARGE SCALE GENOMIC DNA]</scope>
    <source>
        <strain evidence="3 4">DSM 18941</strain>
    </source>
</reference>
<evidence type="ECO:0000313" key="4">
    <source>
        <dbReference type="Proteomes" id="UP000051863"/>
    </source>
</evidence>
<feature type="domain" description="Bacterial Ig-like" evidence="2">
    <location>
        <begin position="3"/>
        <end position="48"/>
    </location>
</feature>
<protein>
    <recommendedName>
        <fullName evidence="2">Bacterial Ig-like domain-containing protein</fullName>
    </recommendedName>
</protein>
<organism evidence="3 4">
    <name type="scientific">Stenotrophomonas terrae</name>
    <dbReference type="NCBI Taxonomy" id="405446"/>
    <lineage>
        <taxon>Bacteria</taxon>
        <taxon>Pseudomonadati</taxon>
        <taxon>Pseudomonadota</taxon>
        <taxon>Gammaproteobacteria</taxon>
        <taxon>Lysobacterales</taxon>
        <taxon>Lysobacteraceae</taxon>
        <taxon>Stenotrophomonas</taxon>
    </lineage>
</organism>
<dbReference type="Gene3D" id="3.30.420.430">
    <property type="match status" value="3"/>
</dbReference>
<keyword evidence="4" id="KW-1185">Reference proteome</keyword>
<evidence type="ECO:0000259" key="2">
    <source>
        <dbReference type="Pfam" id="PF19077"/>
    </source>
</evidence>
<dbReference type="OrthoDB" id="6008676at2"/>
<dbReference type="InterPro" id="IPR044016">
    <property type="entry name" value="Big_13"/>
</dbReference>
<feature type="domain" description="Bacterial Ig-like" evidence="2">
    <location>
        <begin position="58"/>
        <end position="152"/>
    </location>
</feature>